<dbReference type="Proteomes" id="UP001203880">
    <property type="component" value="Unassembled WGS sequence"/>
</dbReference>
<protein>
    <submittedName>
        <fullName evidence="1">Uncharacterized protein</fullName>
    </submittedName>
</protein>
<sequence>MAMPARAKPLCDIESDKTELTDTADRNPALENYLIRQYRVWAESTGVQDWNEALPQLVRAWNIETASE</sequence>
<comment type="caution">
    <text evidence="1">The sequence shown here is derived from an EMBL/GenBank/DDBJ whole genome shotgun (WGS) entry which is preliminary data.</text>
</comment>
<dbReference type="Gene3D" id="3.30.1120.10">
    <property type="match status" value="1"/>
</dbReference>
<organism evidence="1 2">
    <name type="scientific">Ruegeria spongiae</name>
    <dbReference type="NCBI Taxonomy" id="2942209"/>
    <lineage>
        <taxon>Bacteria</taxon>
        <taxon>Pseudomonadati</taxon>
        <taxon>Pseudomonadota</taxon>
        <taxon>Alphaproteobacteria</taxon>
        <taxon>Rhodobacterales</taxon>
        <taxon>Roseobacteraceae</taxon>
        <taxon>Ruegeria</taxon>
    </lineage>
</organism>
<keyword evidence="2" id="KW-1185">Reference proteome</keyword>
<evidence type="ECO:0000313" key="1">
    <source>
        <dbReference type="EMBL" id="MCL6284187.1"/>
    </source>
</evidence>
<gene>
    <name evidence="1" type="ORF">M3P21_11685</name>
</gene>
<evidence type="ECO:0000313" key="2">
    <source>
        <dbReference type="Proteomes" id="UP001203880"/>
    </source>
</evidence>
<accession>A0ABT0Q3L0</accession>
<reference evidence="1" key="1">
    <citation type="submission" date="2022-05" db="EMBL/GenBank/DDBJ databases">
        <authorList>
            <person name="Park J.-S."/>
        </authorList>
    </citation>
    <scope>NUCLEOTIDE SEQUENCE</scope>
    <source>
        <strain evidence="1">2012CJ41-6</strain>
    </source>
</reference>
<name>A0ABT0Q3L0_9RHOB</name>
<dbReference type="EMBL" id="JAMFMB010000013">
    <property type="protein sequence ID" value="MCL6284187.1"/>
    <property type="molecule type" value="Genomic_DNA"/>
</dbReference>
<proteinExistence type="predicted"/>
<dbReference type="RefSeq" id="WP_249710174.1">
    <property type="nucleotide sequence ID" value="NZ_JAMFMB010000013.1"/>
</dbReference>